<evidence type="ECO:0000256" key="4">
    <source>
        <dbReference type="ARBA" id="ARBA00022692"/>
    </source>
</evidence>
<dbReference type="Pfam" id="PF02096">
    <property type="entry name" value="60KD_IMP"/>
    <property type="match status" value="1"/>
</dbReference>
<dbReference type="InterPro" id="IPR001708">
    <property type="entry name" value="YidC/ALB3/OXA1/COX18"/>
</dbReference>
<organism evidence="15 16">
    <name type="scientific">Actinomadura rubrobrunea</name>
    <dbReference type="NCBI Taxonomy" id="115335"/>
    <lineage>
        <taxon>Bacteria</taxon>
        <taxon>Bacillati</taxon>
        <taxon>Actinomycetota</taxon>
        <taxon>Actinomycetes</taxon>
        <taxon>Streptosporangiales</taxon>
        <taxon>Thermomonosporaceae</taxon>
        <taxon>Actinomadura</taxon>
    </lineage>
</organism>
<dbReference type="GO" id="GO:0032977">
    <property type="term" value="F:membrane insertase activity"/>
    <property type="evidence" value="ECO:0007669"/>
    <property type="project" value="InterPro"/>
</dbReference>
<evidence type="ECO:0000256" key="9">
    <source>
        <dbReference type="ARBA" id="ARBA00031538"/>
    </source>
</evidence>
<sequence>MSVVDVPVSLAHDLVAALADALSPLGDGPSAAAAIALVTVAVRALLVPLAVAQARAARDRARLLPKIEALRTRHGRDPMRLRRELGALYTREGVSPFAGIGPALAQLPVFAVMYRLFVSATVNGHQNLVLAHTLLGTPLGQNWIGVIGASGLLAPQSLVFLGLFALLAAVAWWSSRQTEGPLRLLPFGSVAVAAFVPLAAGVYLLASTAWTAAERAVLRRRIAMA</sequence>
<keyword evidence="16" id="KW-1185">Reference proteome</keyword>
<feature type="transmembrane region" description="Helical" evidence="13">
    <location>
        <begin position="158"/>
        <end position="175"/>
    </location>
</feature>
<evidence type="ECO:0000256" key="3">
    <source>
        <dbReference type="ARBA" id="ARBA00015325"/>
    </source>
</evidence>
<dbReference type="PANTHER" id="PTHR12428">
    <property type="entry name" value="OXA1"/>
    <property type="match status" value="1"/>
</dbReference>
<keyword evidence="4 12" id="KW-0812">Transmembrane</keyword>
<reference evidence="15" key="1">
    <citation type="submission" date="2023-02" db="EMBL/GenBank/DDBJ databases">
        <title>Actinomadura rubrobrunea NBRC 14622.</title>
        <authorList>
            <person name="Ichikawa N."/>
            <person name="Sato H."/>
            <person name="Tonouchi N."/>
        </authorList>
    </citation>
    <scope>NUCLEOTIDE SEQUENCE</scope>
    <source>
        <strain evidence="15">NBRC 14622</strain>
    </source>
</reference>
<evidence type="ECO:0000256" key="12">
    <source>
        <dbReference type="RuleBase" id="RU003945"/>
    </source>
</evidence>
<dbReference type="InterPro" id="IPR028055">
    <property type="entry name" value="YidC/Oxa/ALB_C"/>
</dbReference>
<dbReference type="GO" id="GO:0051205">
    <property type="term" value="P:protein insertion into membrane"/>
    <property type="evidence" value="ECO:0007669"/>
    <property type="project" value="TreeGrafter"/>
</dbReference>
<evidence type="ECO:0000313" key="16">
    <source>
        <dbReference type="Proteomes" id="UP001165124"/>
    </source>
</evidence>
<dbReference type="GO" id="GO:0005886">
    <property type="term" value="C:plasma membrane"/>
    <property type="evidence" value="ECO:0007669"/>
    <property type="project" value="TreeGrafter"/>
</dbReference>
<evidence type="ECO:0000256" key="7">
    <source>
        <dbReference type="ARBA" id="ARBA00025034"/>
    </source>
</evidence>
<accession>A0A9W6UZX3</accession>
<evidence type="ECO:0000256" key="1">
    <source>
        <dbReference type="ARBA" id="ARBA00004141"/>
    </source>
</evidence>
<evidence type="ECO:0000259" key="14">
    <source>
        <dbReference type="Pfam" id="PF02096"/>
    </source>
</evidence>
<dbReference type="Proteomes" id="UP001165124">
    <property type="component" value="Unassembled WGS sequence"/>
</dbReference>
<dbReference type="RefSeq" id="WP_067917307.1">
    <property type="nucleotide sequence ID" value="NZ_BSRZ01000021.1"/>
</dbReference>
<comment type="function">
    <text evidence="7">Required for the insertion and/or proper folding and/or complex formation of integral membrane proteins into the membrane. Involved in integration of membrane proteins that insert both dependently and independently of the Sec translocase complex, as well as at least some lipoproteins. Aids folding of multispanning membrane proteins.</text>
</comment>
<dbReference type="NCBIfam" id="TIGR03592">
    <property type="entry name" value="yidC_oxa1_cterm"/>
    <property type="match status" value="1"/>
</dbReference>
<dbReference type="EMBL" id="BSRZ01000021">
    <property type="protein sequence ID" value="GLW67235.1"/>
    <property type="molecule type" value="Genomic_DNA"/>
</dbReference>
<evidence type="ECO:0000256" key="6">
    <source>
        <dbReference type="ARBA" id="ARBA00023136"/>
    </source>
</evidence>
<comment type="caution">
    <text evidence="15">The sequence shown here is derived from an EMBL/GenBank/DDBJ whole genome shotgun (WGS) entry which is preliminary data.</text>
</comment>
<comment type="subunit">
    <text evidence="8">Interacts with the Sec translocase complex via SecD. Specifically interacts with transmembrane segments of nascent integral membrane proteins during membrane integration.</text>
</comment>
<keyword evidence="6 13" id="KW-0472">Membrane</keyword>
<keyword evidence="5 13" id="KW-1133">Transmembrane helix</keyword>
<evidence type="ECO:0000256" key="10">
    <source>
        <dbReference type="ARBA" id="ARBA00033245"/>
    </source>
</evidence>
<proteinExistence type="inferred from homology"/>
<feature type="domain" description="Membrane insertase YidC/Oxa/ALB C-terminal" evidence="14">
    <location>
        <begin position="33"/>
        <end position="219"/>
    </location>
</feature>
<evidence type="ECO:0000256" key="5">
    <source>
        <dbReference type="ARBA" id="ARBA00022989"/>
    </source>
</evidence>
<dbReference type="AlphaFoldDB" id="A0A9W6UZX3"/>
<protein>
    <recommendedName>
        <fullName evidence="3">Membrane protein insertase YidC</fullName>
    </recommendedName>
    <alternativeName>
        <fullName evidence="11">Foldase YidC</fullName>
    </alternativeName>
    <alternativeName>
        <fullName evidence="10">Membrane integrase YidC</fullName>
    </alternativeName>
    <alternativeName>
        <fullName evidence="9">Membrane protein YidC</fullName>
    </alternativeName>
</protein>
<comment type="similarity">
    <text evidence="2">Belongs to the OXA1/ALB3/YidC family. Type 1 subfamily.</text>
</comment>
<gene>
    <name evidence="15" type="ORF">Arub01_54780</name>
</gene>
<feature type="transmembrane region" description="Helical" evidence="13">
    <location>
        <begin position="31"/>
        <end position="52"/>
    </location>
</feature>
<evidence type="ECO:0000256" key="2">
    <source>
        <dbReference type="ARBA" id="ARBA00010527"/>
    </source>
</evidence>
<evidence type="ECO:0000313" key="15">
    <source>
        <dbReference type="EMBL" id="GLW67235.1"/>
    </source>
</evidence>
<comment type="subcellular location">
    <subcellularLocation>
        <location evidence="1 12">Membrane</location>
        <topology evidence="1 12">Multi-pass membrane protein</topology>
    </subcellularLocation>
</comment>
<evidence type="ECO:0000256" key="13">
    <source>
        <dbReference type="SAM" id="Phobius"/>
    </source>
</evidence>
<dbReference type="PANTHER" id="PTHR12428:SF65">
    <property type="entry name" value="CYTOCHROME C OXIDASE ASSEMBLY PROTEIN COX18, MITOCHONDRIAL"/>
    <property type="match status" value="1"/>
</dbReference>
<evidence type="ECO:0000256" key="8">
    <source>
        <dbReference type="ARBA" id="ARBA00026028"/>
    </source>
</evidence>
<evidence type="ECO:0000256" key="11">
    <source>
        <dbReference type="ARBA" id="ARBA00033342"/>
    </source>
</evidence>
<name>A0A9W6UZX3_9ACTN</name>
<feature type="transmembrane region" description="Helical" evidence="13">
    <location>
        <begin position="187"/>
        <end position="212"/>
    </location>
</feature>